<dbReference type="CDD" id="cd04301">
    <property type="entry name" value="NAT_SF"/>
    <property type="match status" value="1"/>
</dbReference>
<dbReference type="AlphaFoldDB" id="A0A1V2I733"/>
<comment type="catalytic activity">
    <reaction evidence="5">
        <text>glycyl-tRNA(Gly) + acetyl-CoA = N-acetylglycyl-tRNA(Gly) + CoA + H(+)</text>
        <dbReference type="Rhea" id="RHEA:81867"/>
        <dbReference type="Rhea" id="RHEA-COMP:9683"/>
        <dbReference type="Rhea" id="RHEA-COMP:19766"/>
        <dbReference type="ChEBI" id="CHEBI:15378"/>
        <dbReference type="ChEBI" id="CHEBI:57287"/>
        <dbReference type="ChEBI" id="CHEBI:57288"/>
        <dbReference type="ChEBI" id="CHEBI:78522"/>
        <dbReference type="ChEBI" id="CHEBI:232036"/>
    </reaction>
</comment>
<evidence type="ECO:0000313" key="7">
    <source>
        <dbReference type="EMBL" id="ONH26033.1"/>
    </source>
</evidence>
<dbReference type="RefSeq" id="WP_076819977.1">
    <property type="nucleotide sequence ID" value="NZ_MOMC01000054.1"/>
</dbReference>
<dbReference type="Gene3D" id="3.40.630.30">
    <property type="match status" value="1"/>
</dbReference>
<dbReference type="GO" id="GO:0016747">
    <property type="term" value="F:acyltransferase activity, transferring groups other than amino-acyl groups"/>
    <property type="evidence" value="ECO:0007669"/>
    <property type="project" value="InterPro"/>
</dbReference>
<evidence type="ECO:0000256" key="3">
    <source>
        <dbReference type="ARBA" id="ARBA00022679"/>
    </source>
</evidence>
<feature type="domain" description="N-acetyltransferase" evidence="6">
    <location>
        <begin position="8"/>
        <end position="168"/>
    </location>
</feature>
<accession>A0A1V2I733</accession>
<dbReference type="SUPFAM" id="SSF55729">
    <property type="entry name" value="Acyl-CoA N-acyltransferases (Nat)"/>
    <property type="match status" value="1"/>
</dbReference>
<dbReference type="EMBL" id="MOMC01000054">
    <property type="protein sequence ID" value="ONH26033.1"/>
    <property type="molecule type" value="Genomic_DNA"/>
</dbReference>
<dbReference type="PANTHER" id="PTHR36449:SF1">
    <property type="entry name" value="ACETYLTRANSFERASE"/>
    <property type="match status" value="1"/>
</dbReference>
<dbReference type="PROSITE" id="PS51186">
    <property type="entry name" value="GNAT"/>
    <property type="match status" value="1"/>
</dbReference>
<sequence>MSPRSAGPPARLTAQHDVRGFRSGNDVLDSWLRHHALEQQEEGVTTFVVTDDGRAVGYYCLTRGAVEHVRAAAPRRWGRRAAGPADPVPALLIGRLAVDETAQGRGVGARLLRDAVMRAATVYRTAGTPLLLAHAVSAPARAFYRHFGFTPMRLDHYVVALALRHATAGRGPGPGPGMPFRD</sequence>
<protein>
    <submittedName>
        <fullName evidence="7">GNAT family N-acetyltransferase</fullName>
    </submittedName>
</protein>
<evidence type="ECO:0000256" key="2">
    <source>
        <dbReference type="ARBA" id="ARBA00022649"/>
    </source>
</evidence>
<name>A0A1V2I733_9ACTN</name>
<dbReference type="PANTHER" id="PTHR36449">
    <property type="entry name" value="ACETYLTRANSFERASE-RELATED"/>
    <property type="match status" value="1"/>
</dbReference>
<evidence type="ECO:0000259" key="6">
    <source>
        <dbReference type="PROSITE" id="PS51186"/>
    </source>
</evidence>
<evidence type="ECO:0000256" key="4">
    <source>
        <dbReference type="ARBA" id="ARBA00023315"/>
    </source>
</evidence>
<dbReference type="InterPro" id="IPR016181">
    <property type="entry name" value="Acyl_CoA_acyltransferase"/>
</dbReference>
<reference evidence="8" key="1">
    <citation type="submission" date="2016-10" db="EMBL/GenBank/DDBJ databases">
        <title>Frankia sp. NRRL B-16386 Genome sequencing.</title>
        <authorList>
            <person name="Ghodhbane-Gtari F."/>
            <person name="Swanson E."/>
            <person name="Gueddou A."/>
            <person name="Hezbri K."/>
            <person name="Ktari K."/>
            <person name="Nouioui I."/>
            <person name="Morris K."/>
            <person name="Simpson S."/>
            <person name="Abebe-Akele F."/>
            <person name="Thomas K."/>
            <person name="Gtari M."/>
            <person name="Tisa L.S."/>
        </authorList>
    </citation>
    <scope>NUCLEOTIDE SEQUENCE [LARGE SCALE GENOMIC DNA]</scope>
    <source>
        <strain evidence="8">NRRL B-16386</strain>
    </source>
</reference>
<keyword evidence="2" id="KW-1277">Toxin-antitoxin system</keyword>
<gene>
    <name evidence="7" type="ORF">BL253_25790</name>
</gene>
<comment type="caution">
    <text evidence="7">The sequence shown here is derived from an EMBL/GenBank/DDBJ whole genome shotgun (WGS) entry which is preliminary data.</text>
</comment>
<proteinExistence type="predicted"/>
<dbReference type="Proteomes" id="UP000188929">
    <property type="component" value="Unassembled WGS sequence"/>
</dbReference>
<evidence type="ECO:0000256" key="1">
    <source>
        <dbReference type="ARBA" id="ARBA00022491"/>
    </source>
</evidence>
<evidence type="ECO:0000313" key="8">
    <source>
        <dbReference type="Proteomes" id="UP000188929"/>
    </source>
</evidence>
<keyword evidence="3 7" id="KW-0808">Transferase</keyword>
<dbReference type="InterPro" id="IPR000182">
    <property type="entry name" value="GNAT_dom"/>
</dbReference>
<organism evidence="7 8">
    <name type="scientific">Pseudofrankia asymbiotica</name>
    <dbReference type="NCBI Taxonomy" id="1834516"/>
    <lineage>
        <taxon>Bacteria</taxon>
        <taxon>Bacillati</taxon>
        <taxon>Actinomycetota</taxon>
        <taxon>Actinomycetes</taxon>
        <taxon>Frankiales</taxon>
        <taxon>Frankiaceae</taxon>
        <taxon>Pseudofrankia</taxon>
    </lineage>
</organism>
<keyword evidence="1" id="KW-0678">Repressor</keyword>
<dbReference type="STRING" id="1834516.BL253_25790"/>
<dbReference type="Pfam" id="PF13508">
    <property type="entry name" value="Acetyltransf_7"/>
    <property type="match status" value="1"/>
</dbReference>
<evidence type="ECO:0000256" key="5">
    <source>
        <dbReference type="ARBA" id="ARBA00049880"/>
    </source>
</evidence>
<keyword evidence="4" id="KW-0012">Acyltransferase</keyword>
<keyword evidence="8" id="KW-1185">Reference proteome</keyword>
<dbReference type="OrthoDB" id="9799147at2"/>